<dbReference type="KEGG" id="cok:COCCU_05885"/>
<reference evidence="3 4" key="1">
    <citation type="submission" date="2019-11" db="EMBL/GenBank/DDBJ databases">
        <title>Complete genome sequence of Corynebacterium kalinowskii 1959, a novel Corynebacterium species isolated from soil of a small paddock in Vilsendorf, Germany.</title>
        <authorList>
            <person name="Schaffert L."/>
            <person name="Ruwe M."/>
            <person name="Milse J."/>
            <person name="Hanuschka K."/>
            <person name="Ortseifen V."/>
            <person name="Droste J."/>
            <person name="Brandt D."/>
            <person name="Schlueter L."/>
            <person name="Kutter Y."/>
            <person name="Vinke S."/>
            <person name="Viehoefer P."/>
            <person name="Jacob L."/>
            <person name="Luebke N.-C."/>
            <person name="Schulte-Berndt E."/>
            <person name="Hain C."/>
            <person name="Linder M."/>
            <person name="Schmidt P."/>
            <person name="Wollenschlaeger L."/>
            <person name="Luttermann T."/>
            <person name="Thieme E."/>
            <person name="Hassa J."/>
            <person name="Haak M."/>
            <person name="Wittchen M."/>
            <person name="Mentz A."/>
            <person name="Persicke M."/>
            <person name="Busche T."/>
            <person name="Ruckert C."/>
        </authorList>
    </citation>
    <scope>NUCLEOTIDE SEQUENCE [LARGE SCALE GENOMIC DNA]</scope>
    <source>
        <strain evidence="3 4">2039</strain>
    </source>
</reference>
<dbReference type="EMBL" id="CP046455">
    <property type="protein sequence ID" value="QGU07121.1"/>
    <property type="molecule type" value="Genomic_DNA"/>
</dbReference>
<dbReference type="Proteomes" id="UP000424462">
    <property type="component" value="Chromosome"/>
</dbReference>
<evidence type="ECO:0000313" key="4">
    <source>
        <dbReference type="Proteomes" id="UP000424462"/>
    </source>
</evidence>
<evidence type="ECO:0000256" key="2">
    <source>
        <dbReference type="SAM" id="MobiDB-lite"/>
    </source>
</evidence>
<dbReference type="GO" id="GO:0006596">
    <property type="term" value="P:polyamine biosynthetic process"/>
    <property type="evidence" value="ECO:0007669"/>
    <property type="project" value="UniProtKB-KW"/>
</dbReference>
<gene>
    <name evidence="3" type="ORF">COCCU_05885</name>
</gene>
<evidence type="ECO:0000313" key="3">
    <source>
        <dbReference type="EMBL" id="QGU07121.1"/>
    </source>
</evidence>
<sequence length="296" mass="32244">MARKRSNAKKDISAAVESGPQAGVYQGDSGPLELESDPYTPNGWLINVNGAPSSHIVFGEPRKLIFEYMRWIATGVEAHVRENLDPEKLRITHLGGGACTMARYFADVYPTSRNTVVEIDGELARLARQWFDIPRAPRVKIRVDDAHAVAEAFTPDSRDIIIRDVFAGAVTPLNLTTVEFFRHCQRGLATRGLYVANCGDHSDLNGAKTEIAGMLEVFAHVVVIADPPMLKGRRYGNIILLGSDVPLIDAASPAAAAMARELLGGGVPAQYQDEKWTRRFASGGKPRHDQSGPETA</sequence>
<dbReference type="AlphaFoldDB" id="A0A6B8W3K0"/>
<dbReference type="SUPFAM" id="SSF53335">
    <property type="entry name" value="S-adenosyl-L-methionine-dependent methyltransferases"/>
    <property type="match status" value="1"/>
</dbReference>
<evidence type="ECO:0000256" key="1">
    <source>
        <dbReference type="ARBA" id="ARBA00023115"/>
    </source>
</evidence>
<dbReference type="PANTHER" id="PTHR43317:SF1">
    <property type="entry name" value="THERMOSPERMINE SYNTHASE ACAULIS5"/>
    <property type="match status" value="1"/>
</dbReference>
<keyword evidence="4" id="KW-1185">Reference proteome</keyword>
<dbReference type="Gene3D" id="3.40.50.150">
    <property type="entry name" value="Vaccinia Virus protein VP39"/>
    <property type="match status" value="1"/>
</dbReference>
<dbReference type="InterPro" id="IPR029063">
    <property type="entry name" value="SAM-dependent_MTases_sf"/>
</dbReference>
<feature type="region of interest" description="Disordered" evidence="2">
    <location>
        <begin position="1"/>
        <end position="32"/>
    </location>
</feature>
<dbReference type="CDD" id="cd02440">
    <property type="entry name" value="AdoMet_MTases"/>
    <property type="match status" value="1"/>
</dbReference>
<organism evidence="3 4">
    <name type="scientific">Corynebacterium occultum</name>
    <dbReference type="NCBI Taxonomy" id="2675219"/>
    <lineage>
        <taxon>Bacteria</taxon>
        <taxon>Bacillati</taxon>
        <taxon>Actinomycetota</taxon>
        <taxon>Actinomycetes</taxon>
        <taxon>Mycobacteriales</taxon>
        <taxon>Corynebacteriaceae</taxon>
        <taxon>Corynebacterium</taxon>
    </lineage>
</organism>
<protein>
    <submittedName>
        <fullName evidence="3">Spermidine synthase</fullName>
    </submittedName>
</protein>
<keyword evidence="1" id="KW-0620">Polyamine biosynthesis</keyword>
<accession>A0A6B8W3K0</accession>
<dbReference type="PANTHER" id="PTHR43317">
    <property type="entry name" value="THERMOSPERMINE SYNTHASE ACAULIS5"/>
    <property type="match status" value="1"/>
</dbReference>
<proteinExistence type="predicted"/>
<dbReference type="RefSeq" id="WP_156230650.1">
    <property type="nucleotide sequence ID" value="NZ_CP046455.1"/>
</dbReference>
<dbReference type="NCBIfam" id="NF037959">
    <property type="entry name" value="MFS_SpdSyn"/>
    <property type="match status" value="1"/>
</dbReference>
<name>A0A6B8W3K0_9CORY</name>